<gene>
    <name evidence="1" type="ORF">GJ691_04045</name>
</gene>
<comment type="caution">
    <text evidence="1">The sequence shown here is derived from an EMBL/GenBank/DDBJ whole genome shotgun (WGS) entry which is preliminary data.</text>
</comment>
<reference evidence="1 2" key="1">
    <citation type="submission" date="2019-11" db="EMBL/GenBank/DDBJ databases">
        <title>Maribacter lutea sp. nov., a marine bacterium isolated from intertidal sand.</title>
        <authorList>
            <person name="Liu A."/>
        </authorList>
    </citation>
    <scope>NUCLEOTIDE SEQUENCE [LARGE SCALE GENOMIC DNA]</scope>
    <source>
        <strain evidence="1 2">RZ05</strain>
    </source>
</reference>
<name>A0A6I2MLF9_9FLAO</name>
<dbReference type="Proteomes" id="UP000443153">
    <property type="component" value="Unassembled WGS sequence"/>
</dbReference>
<accession>A0A6I2MLF9</accession>
<protein>
    <submittedName>
        <fullName evidence="1">Uncharacterized protein</fullName>
    </submittedName>
</protein>
<dbReference type="RefSeq" id="WP_154364027.1">
    <property type="nucleotide sequence ID" value="NZ_WKJH01000002.1"/>
</dbReference>
<dbReference type="OrthoDB" id="9795420at2"/>
<keyword evidence="2" id="KW-1185">Reference proteome</keyword>
<dbReference type="EMBL" id="WKJH01000002">
    <property type="protein sequence ID" value="MRX63335.1"/>
    <property type="molecule type" value="Genomic_DNA"/>
</dbReference>
<organism evidence="1 2">
    <name type="scientific">Maribacter luteus</name>
    <dbReference type="NCBI Taxonomy" id="2594478"/>
    <lineage>
        <taxon>Bacteria</taxon>
        <taxon>Pseudomonadati</taxon>
        <taxon>Bacteroidota</taxon>
        <taxon>Flavobacteriia</taxon>
        <taxon>Flavobacteriales</taxon>
        <taxon>Flavobacteriaceae</taxon>
        <taxon>Maribacter</taxon>
    </lineage>
</organism>
<proteinExistence type="predicted"/>
<sequence length="316" mass="36395">MKKILKGLKHLYTIITGKPAEEGRNWKLFSNKEYANELMYKTLMADGPCMIARYGSTEMGNLINYIGVKKNNRSKKDFITGKSLKWWWEPSIMKQLQVWSGFFPATQKNIEAFCDLMLNDTQEVDILGSWLLDEQYLAQGLIKAKRVMLEDLEPFFCSNPWTRALKGKKVLVVHPFAETIEKQYQKRELLFENNLLPAFELKTIKAVQSVAGSETAFNDWFEALEHMKQQIDAADYDVCIIGCGAYGFPLAAHVKRSGKKAIHMAGATQLLFGIKGKRWENYIVWPYMNLFNEHWVRPGDNEKPKNANVVEGACYW</sequence>
<dbReference type="AlphaFoldDB" id="A0A6I2MLF9"/>
<evidence type="ECO:0000313" key="2">
    <source>
        <dbReference type="Proteomes" id="UP000443153"/>
    </source>
</evidence>
<evidence type="ECO:0000313" key="1">
    <source>
        <dbReference type="EMBL" id="MRX63335.1"/>
    </source>
</evidence>